<sequence>MVIRSCFGCFHGQRQRSLPASDRSDVPASELNKDATTAECRAQTCEGLPRPAFSQLEALPVLHGEALGQADGQGAQGAVLKAQWRSGCTVAVKWLVTDAADVPAAYLEALLAKMMAHPFLVQTFEAAICQLDDGWDRTSAPQQQRHQQRRATHQGHWEAAGGGGGGRDAIRRLDMAGSSSAGPGPSAAALAVAGAMSASSGATGVSNSCAGAGAGAGASAPAGGCSGAAGVGSATGAGAASPRAPLTPPGHDDALSPFDTDAMTAERDSFDGDAGGVAAAAALRPVECKSVLRQLGAAPGKYVVQIVSEWCDEGTLHAAIRGGVFRPAPPARSRTWALRALLRTAKEVALGMCHLHSLGVIHGDLKPGNVLLKSSRVDSRGFVAKVADFGLSRLLRGPGEQYVATEQWATVPYMAGEYLDNRLCKSSDVYSFGVLLWQMYTGKKPFSEHLEAQVAVGVMLGTLSLEWPAGMPPPLLRLGQQCCRHEPEGRPTFKAACCNVSSWFVTWPAAPRMQEVAVALAGMELQVREASARAKLTRRYTGGHAGGGNNGGGSVGVAGGGSQRCVGVGGVSRAIGGSLVRSITQPSDPADGGGGAAAAAAASAVFSAANGYGVPALPRAPSQTVPAPGHSARALTGLEAPPQVASTASAGEIITSLFSGPGANGAHGFPFAYYMGHGQYAAPGGSGSFAVGGGGGDGAVAGAATGLAAPRMQTAPGLVPAAAGSAAAAMLAASVPRGVSMGGLRSTTPPASRLHIRTSCADEGPQQSHPPPRSASAAAAHDQRLTAVWPPPPTAAAADCSAFAHAFAHSQSPDAGAAAFMPTHGAAHQSDDSIARCCGRQLSDHAGAAHPGSYLHAAAGASGGGGGLSPAAWQGHPAPWPAVTPWPGVYACLYPYAYGPTAHGLGQSPAAGVGLASADPRVAGDAAGLASTSAFNGFYSGVGESPALLGESAAAAGPPLYQPPQSPAEAAAVAAAARHFSSANAASRQPHVGVHDAARPGASATPMAAKACLGSAWLLRACSAPLTAQHFVPVAAGHAMSGGAAAAALRSAAADPRCPRHKPPGPLPHGALAHGQQHTRMMWAGAPVPLSAPKPGLAMPGGVTPVSPHVYAAFESSASTQQRTLTSTADSCYGSGPAEAVPADGVPQQQARVYGLGGYAVQRGCSAGSSALVPSRRQRGQSGRAAMLAYPTAVVALAGGGAASGPVAAVVGGEAAATAAAAGGPYKDPASPPSVFSSVSASPLAPLHEEETNSGC</sequence>
<evidence type="ECO:0000313" key="3">
    <source>
        <dbReference type="EMBL" id="KXZ42215.1"/>
    </source>
</evidence>
<dbReference type="OrthoDB" id="1668230at2759"/>
<organism evidence="3 4">
    <name type="scientific">Gonium pectorale</name>
    <name type="common">Green alga</name>
    <dbReference type="NCBI Taxonomy" id="33097"/>
    <lineage>
        <taxon>Eukaryota</taxon>
        <taxon>Viridiplantae</taxon>
        <taxon>Chlorophyta</taxon>
        <taxon>core chlorophytes</taxon>
        <taxon>Chlorophyceae</taxon>
        <taxon>CS clade</taxon>
        <taxon>Chlamydomonadales</taxon>
        <taxon>Volvocaceae</taxon>
        <taxon>Gonium</taxon>
    </lineage>
</organism>
<proteinExistence type="predicted"/>
<dbReference type="InterPro" id="IPR008271">
    <property type="entry name" value="Ser/Thr_kinase_AS"/>
</dbReference>
<dbReference type="GO" id="GO:0005524">
    <property type="term" value="F:ATP binding"/>
    <property type="evidence" value="ECO:0007669"/>
    <property type="project" value="InterPro"/>
</dbReference>
<feature type="compositionally biased region" description="Basic and acidic residues" evidence="1">
    <location>
        <begin position="1247"/>
        <end position="1256"/>
    </location>
</feature>
<dbReference type="InterPro" id="IPR011009">
    <property type="entry name" value="Kinase-like_dom_sf"/>
</dbReference>
<dbReference type="InterPro" id="IPR001245">
    <property type="entry name" value="Ser-Thr/Tyr_kinase_cat_dom"/>
</dbReference>
<feature type="region of interest" description="Disordered" evidence="1">
    <location>
        <begin position="137"/>
        <end position="187"/>
    </location>
</feature>
<dbReference type="AlphaFoldDB" id="A0A150FYD7"/>
<dbReference type="PANTHER" id="PTHR44329">
    <property type="entry name" value="SERINE/THREONINE-PROTEIN KINASE TNNI3K-RELATED"/>
    <property type="match status" value="1"/>
</dbReference>
<dbReference type="InterPro" id="IPR000719">
    <property type="entry name" value="Prot_kinase_dom"/>
</dbReference>
<dbReference type="PANTHER" id="PTHR44329:SF261">
    <property type="entry name" value="ZINC FINGER CONTAINING PROTEIN KINASE-RELATED"/>
    <property type="match status" value="1"/>
</dbReference>
<dbReference type="STRING" id="33097.A0A150FYD7"/>
<name>A0A150FYD7_GONPE</name>
<feature type="compositionally biased region" description="Low complexity" evidence="1">
    <location>
        <begin position="1233"/>
        <end position="1246"/>
    </location>
</feature>
<evidence type="ECO:0000259" key="2">
    <source>
        <dbReference type="PROSITE" id="PS50011"/>
    </source>
</evidence>
<dbReference type="Proteomes" id="UP000075714">
    <property type="component" value="Unassembled WGS sequence"/>
</dbReference>
<dbReference type="SUPFAM" id="SSF56112">
    <property type="entry name" value="Protein kinase-like (PK-like)"/>
    <property type="match status" value="1"/>
</dbReference>
<feature type="region of interest" description="Disordered" evidence="1">
    <location>
        <begin position="221"/>
        <end position="259"/>
    </location>
</feature>
<dbReference type="PROSITE" id="PS50011">
    <property type="entry name" value="PROTEIN_KINASE_DOM"/>
    <property type="match status" value="1"/>
</dbReference>
<reference evidence="4" key="1">
    <citation type="journal article" date="2016" name="Nat. Commun.">
        <title>The Gonium pectorale genome demonstrates co-option of cell cycle regulation during the evolution of multicellularity.</title>
        <authorList>
            <person name="Hanschen E.R."/>
            <person name="Marriage T.N."/>
            <person name="Ferris P.J."/>
            <person name="Hamaji T."/>
            <person name="Toyoda A."/>
            <person name="Fujiyama A."/>
            <person name="Neme R."/>
            <person name="Noguchi H."/>
            <person name="Minakuchi Y."/>
            <person name="Suzuki M."/>
            <person name="Kawai-Toyooka H."/>
            <person name="Smith D.R."/>
            <person name="Sparks H."/>
            <person name="Anderson J."/>
            <person name="Bakaric R."/>
            <person name="Luria V."/>
            <person name="Karger A."/>
            <person name="Kirschner M.W."/>
            <person name="Durand P.M."/>
            <person name="Michod R.E."/>
            <person name="Nozaki H."/>
            <person name="Olson B.J."/>
        </authorList>
    </citation>
    <scope>NUCLEOTIDE SEQUENCE [LARGE SCALE GENOMIC DNA]</scope>
    <source>
        <strain evidence="4">NIES-2863</strain>
    </source>
</reference>
<dbReference type="InterPro" id="IPR051681">
    <property type="entry name" value="Ser/Thr_Kinases-Pseudokinases"/>
</dbReference>
<dbReference type="SMART" id="SM00220">
    <property type="entry name" value="S_TKc"/>
    <property type="match status" value="1"/>
</dbReference>
<comment type="caution">
    <text evidence="3">The sequence shown here is derived from an EMBL/GenBank/DDBJ whole genome shotgun (WGS) entry which is preliminary data.</text>
</comment>
<dbReference type="Gene3D" id="1.10.510.10">
    <property type="entry name" value="Transferase(Phosphotransferase) domain 1"/>
    <property type="match status" value="1"/>
</dbReference>
<dbReference type="GO" id="GO:0004674">
    <property type="term" value="F:protein serine/threonine kinase activity"/>
    <property type="evidence" value="ECO:0007669"/>
    <property type="project" value="TreeGrafter"/>
</dbReference>
<feature type="region of interest" description="Disordered" evidence="1">
    <location>
        <begin position="1221"/>
        <end position="1256"/>
    </location>
</feature>
<protein>
    <recommendedName>
        <fullName evidence="2">Protein kinase domain-containing protein</fullName>
    </recommendedName>
</protein>
<feature type="region of interest" description="Disordered" evidence="1">
    <location>
        <begin position="761"/>
        <end position="782"/>
    </location>
</feature>
<feature type="domain" description="Protein kinase" evidence="2">
    <location>
        <begin position="65"/>
        <end position="504"/>
    </location>
</feature>
<dbReference type="Pfam" id="PF07714">
    <property type="entry name" value="PK_Tyr_Ser-Thr"/>
    <property type="match status" value="1"/>
</dbReference>
<feature type="compositionally biased region" description="Low complexity" evidence="1">
    <location>
        <begin position="175"/>
        <end position="187"/>
    </location>
</feature>
<evidence type="ECO:0000256" key="1">
    <source>
        <dbReference type="SAM" id="MobiDB-lite"/>
    </source>
</evidence>
<accession>A0A150FYD7</accession>
<keyword evidence="4" id="KW-1185">Reference proteome</keyword>
<gene>
    <name evidence="3" type="ORF">GPECTOR_180g251</name>
</gene>
<feature type="compositionally biased region" description="Gly residues" evidence="1">
    <location>
        <begin position="224"/>
        <end position="235"/>
    </location>
</feature>
<dbReference type="EMBL" id="LSYV01000180">
    <property type="protein sequence ID" value="KXZ42215.1"/>
    <property type="molecule type" value="Genomic_DNA"/>
</dbReference>
<dbReference type="PROSITE" id="PS00108">
    <property type="entry name" value="PROTEIN_KINASE_ST"/>
    <property type="match status" value="1"/>
</dbReference>
<evidence type="ECO:0000313" key="4">
    <source>
        <dbReference type="Proteomes" id="UP000075714"/>
    </source>
</evidence>